<keyword evidence="3" id="KW-1185">Reference proteome</keyword>
<comment type="caution">
    <text evidence="2">The sequence shown here is derived from an EMBL/GenBank/DDBJ whole genome shotgun (WGS) entry which is preliminary data.</text>
</comment>
<name>A0A7J7KND1_BUGNE</name>
<evidence type="ECO:0000313" key="3">
    <source>
        <dbReference type="Proteomes" id="UP000593567"/>
    </source>
</evidence>
<evidence type="ECO:0000313" key="2">
    <source>
        <dbReference type="EMBL" id="KAF6039676.1"/>
    </source>
</evidence>
<dbReference type="OrthoDB" id="9909577at2759"/>
<feature type="region of interest" description="Disordered" evidence="1">
    <location>
        <begin position="1"/>
        <end position="24"/>
    </location>
</feature>
<protein>
    <submittedName>
        <fullName evidence="2">Uncharacterized protein</fullName>
    </submittedName>
</protein>
<gene>
    <name evidence="2" type="ORF">EB796_002019</name>
</gene>
<sequence>MDYTLEDDIPPPLDDISSAGGTEGDLEDYDLDSANLNPFANASATQKHYKSFQPTITLKPTDVIYREEHSRAAPRKGIEPKAFLLLVKLNLRLRSMLADLHNQLQHQYKISTGRLRLLAQGSTHIRIHRNIQACTALLLTTEISQDSVEELAWSSAAYTPLPVAPPPVLPLKDNNYVLHPFKQDTSHSFRNDLYARRPLSPSEDLKHATILATMEVGKFINKREKTPKFTQFRQPKLLKARLRPLNTVNIQGPGISQCQGIQADDRRLARVR</sequence>
<organism evidence="2 3">
    <name type="scientific">Bugula neritina</name>
    <name type="common">Brown bryozoan</name>
    <name type="synonym">Sertularia neritina</name>
    <dbReference type="NCBI Taxonomy" id="10212"/>
    <lineage>
        <taxon>Eukaryota</taxon>
        <taxon>Metazoa</taxon>
        <taxon>Spiralia</taxon>
        <taxon>Lophotrochozoa</taxon>
        <taxon>Bryozoa</taxon>
        <taxon>Gymnolaemata</taxon>
        <taxon>Cheilostomatida</taxon>
        <taxon>Flustrina</taxon>
        <taxon>Buguloidea</taxon>
        <taxon>Bugulidae</taxon>
        <taxon>Bugula</taxon>
    </lineage>
</organism>
<accession>A0A7J7KND1</accession>
<dbReference type="AlphaFoldDB" id="A0A7J7KND1"/>
<proteinExistence type="predicted"/>
<dbReference type="EMBL" id="VXIV02000224">
    <property type="protein sequence ID" value="KAF6039676.1"/>
    <property type="molecule type" value="Genomic_DNA"/>
</dbReference>
<evidence type="ECO:0000256" key="1">
    <source>
        <dbReference type="SAM" id="MobiDB-lite"/>
    </source>
</evidence>
<dbReference type="Proteomes" id="UP000593567">
    <property type="component" value="Unassembled WGS sequence"/>
</dbReference>
<reference evidence="2" key="1">
    <citation type="submission" date="2020-06" db="EMBL/GenBank/DDBJ databases">
        <title>Draft genome of Bugula neritina, a colonial animal packing powerful symbionts and potential medicines.</title>
        <authorList>
            <person name="Rayko M."/>
        </authorList>
    </citation>
    <scope>NUCLEOTIDE SEQUENCE [LARGE SCALE GENOMIC DNA]</scope>
    <source>
        <strain evidence="2">Kwan_BN1</strain>
    </source>
</reference>